<dbReference type="FunFam" id="3.30.559.10:FF:000012">
    <property type="entry name" value="Non-ribosomal peptide synthetase"/>
    <property type="match status" value="1"/>
</dbReference>
<reference evidence="2 3" key="1">
    <citation type="submission" date="2016-12" db="EMBL/GenBank/DDBJ databases">
        <title>The draft genome sequence of Actinophytocola xinjiangensis.</title>
        <authorList>
            <person name="Wang W."/>
            <person name="Yuan L."/>
        </authorList>
    </citation>
    <scope>NUCLEOTIDE SEQUENCE [LARGE SCALE GENOMIC DNA]</scope>
    <source>
        <strain evidence="2 3">CGMCC 4.4663</strain>
    </source>
</reference>
<organism evidence="2 3">
    <name type="scientific">Actinophytocola xinjiangensis</name>
    <dbReference type="NCBI Taxonomy" id="485602"/>
    <lineage>
        <taxon>Bacteria</taxon>
        <taxon>Bacillati</taxon>
        <taxon>Actinomycetota</taxon>
        <taxon>Actinomycetes</taxon>
        <taxon>Pseudonocardiales</taxon>
        <taxon>Pseudonocardiaceae</taxon>
    </lineage>
</organism>
<feature type="domain" description="Condensation" evidence="1">
    <location>
        <begin position="11"/>
        <end position="448"/>
    </location>
</feature>
<dbReference type="SUPFAM" id="SSF52777">
    <property type="entry name" value="CoA-dependent acyltransferases"/>
    <property type="match status" value="2"/>
</dbReference>
<dbReference type="CDD" id="cd19531">
    <property type="entry name" value="LCL_NRPS-like"/>
    <property type="match status" value="1"/>
</dbReference>
<name>A0A7Z1ATC2_9PSEU</name>
<proteinExistence type="predicted"/>
<gene>
    <name evidence="2" type="ORF">BLA60_41785</name>
</gene>
<dbReference type="GO" id="GO:0003824">
    <property type="term" value="F:catalytic activity"/>
    <property type="evidence" value="ECO:0007669"/>
    <property type="project" value="InterPro"/>
</dbReference>
<comment type="caution">
    <text evidence="2">The sequence shown here is derived from an EMBL/GenBank/DDBJ whole genome shotgun (WGS) entry which is preliminary data.</text>
</comment>
<evidence type="ECO:0000313" key="3">
    <source>
        <dbReference type="Proteomes" id="UP000185696"/>
    </source>
</evidence>
<dbReference type="EMBL" id="MSIF01000060">
    <property type="protein sequence ID" value="OLF04227.1"/>
    <property type="molecule type" value="Genomic_DNA"/>
</dbReference>
<dbReference type="PANTHER" id="PTHR45398">
    <property type="match status" value="1"/>
</dbReference>
<dbReference type="InterPro" id="IPR023213">
    <property type="entry name" value="CAT-like_dom_sf"/>
</dbReference>
<keyword evidence="3" id="KW-1185">Reference proteome</keyword>
<accession>A0A7Z1ATC2</accession>
<dbReference type="Pfam" id="PF00668">
    <property type="entry name" value="Condensation"/>
    <property type="match status" value="1"/>
</dbReference>
<dbReference type="PANTHER" id="PTHR45398:SF1">
    <property type="entry name" value="ENZYME, PUTATIVE (JCVI)-RELATED"/>
    <property type="match status" value="1"/>
</dbReference>
<evidence type="ECO:0000259" key="1">
    <source>
        <dbReference type="Pfam" id="PF00668"/>
    </source>
</evidence>
<dbReference type="InterPro" id="IPR001242">
    <property type="entry name" value="Condensation_dom"/>
</dbReference>
<dbReference type="Gene3D" id="3.30.559.10">
    <property type="entry name" value="Chloramphenicol acetyltransferase-like domain"/>
    <property type="match status" value="1"/>
</dbReference>
<sequence>PLVPRVGGGPVELSFAQSRLWFLEQLTPDSVQYSVPLTLRVRGDLDVTALEEAFSGVVARHEVLRTRFVMTDGLPVQEIIDPWPVAARHVTAADETEAQKAVQGEMDTPFDLAAGPLLRVLVVQLANDDHMLVVNMHHIVTDAWSLDVLVRELNELYPAAKTGQKPNLPELPVQYTDYAAWQRSSLQGDLLEGHVEFWRRSLAGVELLELPTDRPRPSRRSGAGATCQFVVPAQTAGGLRDIARQYDASLFMVGMTALQMLLTRYTGQTDIAVGTPITGRNRTEVEELIGFFLNTLVIRGDLTGNPTFTDLLNQTREVTLDAFDHQDLPFEHLVEELAPERDLSRTPLFQVMFVQQNAPDTNWQLPGLDIKPMPTGSGVEKFDLTVIMTDTNDTLTVTLSYNTDLFNQTTVDRLAGHFQTVLANVATHPEVRLSDLELLSDTEKHQLLHDWNNTGHQ</sequence>
<dbReference type="RefSeq" id="WP_245812519.1">
    <property type="nucleotide sequence ID" value="NZ_MSIF01000060.1"/>
</dbReference>
<evidence type="ECO:0000313" key="2">
    <source>
        <dbReference type="EMBL" id="OLF04227.1"/>
    </source>
</evidence>
<feature type="non-terminal residue" evidence="2">
    <location>
        <position position="1"/>
    </location>
</feature>
<dbReference type="GO" id="GO:0008610">
    <property type="term" value="P:lipid biosynthetic process"/>
    <property type="evidence" value="ECO:0007669"/>
    <property type="project" value="UniProtKB-ARBA"/>
</dbReference>
<dbReference type="AlphaFoldDB" id="A0A7Z1ATC2"/>
<dbReference type="Gene3D" id="3.30.559.30">
    <property type="entry name" value="Nonribosomal peptide synthetase, condensation domain"/>
    <property type="match status" value="1"/>
</dbReference>
<dbReference type="Proteomes" id="UP000185696">
    <property type="component" value="Unassembled WGS sequence"/>
</dbReference>
<feature type="non-terminal residue" evidence="2">
    <location>
        <position position="457"/>
    </location>
</feature>
<protein>
    <recommendedName>
        <fullName evidence="1">Condensation domain-containing protein</fullName>
    </recommendedName>
</protein>